<dbReference type="CDD" id="cd09274">
    <property type="entry name" value="RNase_HI_RT_Ty3"/>
    <property type="match status" value="1"/>
</dbReference>
<name>A0ABQ5KJ03_9EUKA</name>
<dbReference type="InterPro" id="IPR050951">
    <property type="entry name" value="Retrovirus_Pol_polyprotein"/>
</dbReference>
<keyword evidence="6" id="KW-0378">Hydrolase</keyword>
<feature type="compositionally biased region" description="Basic and acidic residues" evidence="9">
    <location>
        <begin position="282"/>
        <end position="293"/>
    </location>
</feature>
<evidence type="ECO:0000256" key="5">
    <source>
        <dbReference type="ARBA" id="ARBA00022759"/>
    </source>
</evidence>
<dbReference type="EC" id="2.7.7.49" evidence="1"/>
<dbReference type="PROSITE" id="PS50994">
    <property type="entry name" value="INTEGRASE"/>
    <property type="match status" value="1"/>
</dbReference>
<dbReference type="Gene3D" id="1.10.340.70">
    <property type="match status" value="1"/>
</dbReference>
<feature type="non-terminal residue" evidence="12">
    <location>
        <position position="1679"/>
    </location>
</feature>
<dbReference type="Gene3D" id="3.30.70.270">
    <property type="match status" value="2"/>
</dbReference>
<dbReference type="Pfam" id="PF00078">
    <property type="entry name" value="RVT_1"/>
    <property type="match status" value="1"/>
</dbReference>
<evidence type="ECO:0000256" key="2">
    <source>
        <dbReference type="ARBA" id="ARBA00022679"/>
    </source>
</evidence>
<dbReference type="CDD" id="cd00303">
    <property type="entry name" value="retropepsin_like"/>
    <property type="match status" value="1"/>
</dbReference>
<dbReference type="SUPFAM" id="SSF53098">
    <property type="entry name" value="Ribonuclease H-like"/>
    <property type="match status" value="1"/>
</dbReference>
<dbReference type="PANTHER" id="PTHR37984:SF5">
    <property type="entry name" value="PROTEIN NYNRIN-LIKE"/>
    <property type="match status" value="1"/>
</dbReference>
<accession>A0ABQ5KJ03</accession>
<dbReference type="SUPFAM" id="SSF56672">
    <property type="entry name" value="DNA/RNA polymerases"/>
    <property type="match status" value="1"/>
</dbReference>
<dbReference type="InterPro" id="IPR000477">
    <property type="entry name" value="RT_dom"/>
</dbReference>
<feature type="domain" description="Integrase catalytic" evidence="11">
    <location>
        <begin position="1058"/>
        <end position="1219"/>
    </location>
</feature>
<evidence type="ECO:0000259" key="10">
    <source>
        <dbReference type="PROSITE" id="PS50878"/>
    </source>
</evidence>
<dbReference type="PROSITE" id="PS50878">
    <property type="entry name" value="RT_POL"/>
    <property type="match status" value="1"/>
</dbReference>
<evidence type="ECO:0000313" key="13">
    <source>
        <dbReference type="Proteomes" id="UP001057375"/>
    </source>
</evidence>
<feature type="coiled-coil region" evidence="8">
    <location>
        <begin position="58"/>
        <end position="125"/>
    </location>
</feature>
<protein>
    <recommendedName>
        <fullName evidence="1">RNA-directed DNA polymerase</fullName>
        <ecNumber evidence="1">2.7.7.49</ecNumber>
    </recommendedName>
</protein>
<keyword evidence="3" id="KW-0548">Nucleotidyltransferase</keyword>
<dbReference type="InterPro" id="IPR036397">
    <property type="entry name" value="RNaseH_sf"/>
</dbReference>
<comment type="caution">
    <text evidence="12">The sequence shown here is derived from an EMBL/GenBank/DDBJ whole genome shotgun (WGS) entry which is preliminary data.</text>
</comment>
<keyword evidence="5" id="KW-0255">Endonuclease</keyword>
<evidence type="ECO:0000256" key="7">
    <source>
        <dbReference type="ARBA" id="ARBA00022918"/>
    </source>
</evidence>
<sequence length="1679" mass="192282">MLTVEVKTPKLGPLSRESWQTFRSEYKTYRNRGGQEEWTSLIEPGRLESLRALYLEDLVKLEDRLVHISDKVDAKEAEKGRIEKRIEELDQEADAEKLEQYKDRLTKTEDDLDKLLSKLKEASEKIDDDLFQKLTESFGGSTTKDVIDSIKLLKMDDCVWTLDNYTGFATGLFGRVKDAKGIIPEIKKKFISGLRPARFAERVMMLEKVDQAPNSTTGIKTLMREANVVWMEILGVFEEAKSLGMLKYELKEEEQKTFEGEKKPHTERKSEGVSKTKKHKQKDYDKQKQDRQGKPKSQPYCDFCKMKGHWTSRCRKLKAVVNSNQYLSRFKEKGMIMGKEIDILLDTGAQASCIKESTVKELKIERKPCKIVLSLADGSERIIDSKVEVVFAIKNANGKRVVIKEEKPCKIVLSLADGSERIIDSKVEVVFAIKNANGKRVVIKEECLVVKSRGKKQPGLIIKRDTCLKYNLLSNLSCDNIETEDFGIQIRNIPNEAKMKEKIAPDFRKDLFPVLADYYEGVNVNKTALVDEFKIELNDQNDLPPKQNIYPIPFARQEFARREIEDLLQRGHIEPTKAGNPAPCLVVCNNGKLRLVIDYRKLNSKIKADTFPIPLQNDLFQGIQEAGYFCQLDLKNGYHNVKIEEGSKDLTTFAVPWGVFRWNVMPFGIMTAPSHFQRIMEKTVGKCEGVAIYLDDILIKGKTKGELVDRTKKVLKILKERNLILNLEKSNFGNTRVKYLGFIFEKGKMAIAESKKTLINMFTVPKTKRQLRSFLGMLNFVREFVPNMAVVATPLYHATNGPGSLIWNEECENAFVELKKRVTNAEIRWLYDPKLSLRVYTDASKLGVGAVLKQIDGDGNERTIAYASRKFNERESNWPTIEQEAFGLYWACKTWRQFLLGREFELYTDHRNLLFIEKSPSSTILRYKMYLAEYQHKLVHVPGLDNSEADFLSRSIVSTAEAAEEASQGAKSKEPEEMPSTTELEMDKLEEKLKNIQKRLKERHAARHDGGKALIDFAKKEGWKGKKIEAEAKKIAKECIICQKLRNPEPFKEFGTLYKYNPFNTLSVDTNGPYKEDGFGYKYILVLIDNFTRYIELVPLRSLRAEETADAIIKRIFLRYGIPRVVHSDNGKQFVNALMRQIYNLFGIKQSMSTPYHHEGNGLVERANKTINAFMRIAKLELGRDISWSTVLQYVQFVMNNTKHRILGCSPHFALFGYVNEPNGRRGTLETLLKEKTASTTTAQGLKEFLRKIHQEIIFRQDIILKRRKTEEIAFKVGQRVLVVNENKKKLEASMLGPFKITKKLDKFHYEIEIAKDVKKVLHISSLREFFGNQEIDLKEKFDGKVIQIIEHRRLPEEHITNLTLSNLHQSLQRTPKMKIPKSPAPTIPNLLAKLEVIKCQSTGQSISASQILTYCYEWTKLCEEHRLIIKNSPTHHRDMVDLFVRNLGPVPFTKRVQRAVEVARSPGYRPTGDFQLQSEALDDVKAYVNLCLRGALDYKAHHDQLMGITSAAPSDGTKAKAMKSWDDVPAPLVLSGYHSGSFTATQAPQPVPQSVPPVGHQLRSYVPMYVPSSQPVSTMPYRATSGPTPRHPNEYFTAPQAQRTPKPRSPPRCPFCNYSNHAVWECTQRGAHDNVFANHVGINKMMEYIRTMKLYIPRLRERCKKHIDSCGFCQKLRA</sequence>
<feature type="region of interest" description="Disordered" evidence="9">
    <location>
        <begin position="963"/>
        <end position="982"/>
    </location>
</feature>
<reference evidence="12" key="1">
    <citation type="submission" date="2022-03" db="EMBL/GenBank/DDBJ databases">
        <title>Draft genome sequence of Aduncisulcus paluster, a free-living microaerophilic Fornicata.</title>
        <authorList>
            <person name="Yuyama I."/>
            <person name="Kume K."/>
            <person name="Tamura T."/>
            <person name="Inagaki Y."/>
            <person name="Hashimoto T."/>
        </authorList>
    </citation>
    <scope>NUCLEOTIDE SEQUENCE</scope>
    <source>
        <strain evidence="12">NY0171</strain>
    </source>
</reference>
<dbReference type="Pfam" id="PF17917">
    <property type="entry name" value="RT_RNaseH"/>
    <property type="match status" value="1"/>
</dbReference>
<dbReference type="CDD" id="cd01647">
    <property type="entry name" value="RT_LTR"/>
    <property type="match status" value="1"/>
</dbReference>
<evidence type="ECO:0000256" key="6">
    <source>
        <dbReference type="ARBA" id="ARBA00022801"/>
    </source>
</evidence>
<keyword evidence="8" id="KW-0175">Coiled coil</keyword>
<keyword evidence="4" id="KW-0540">Nuclease</keyword>
<evidence type="ECO:0000256" key="1">
    <source>
        <dbReference type="ARBA" id="ARBA00012493"/>
    </source>
</evidence>
<evidence type="ECO:0000313" key="12">
    <source>
        <dbReference type="EMBL" id="GKT32505.1"/>
    </source>
</evidence>
<keyword evidence="2" id="KW-0808">Transferase</keyword>
<dbReference type="Gene3D" id="2.40.70.10">
    <property type="entry name" value="Acid Proteases"/>
    <property type="match status" value="1"/>
</dbReference>
<gene>
    <name evidence="12" type="ORF">ADUPG1_006646</name>
</gene>
<evidence type="ECO:0000256" key="3">
    <source>
        <dbReference type="ARBA" id="ARBA00022695"/>
    </source>
</evidence>
<feature type="region of interest" description="Disordered" evidence="9">
    <location>
        <begin position="256"/>
        <end position="298"/>
    </location>
</feature>
<dbReference type="Gene3D" id="3.30.420.10">
    <property type="entry name" value="Ribonuclease H-like superfamily/Ribonuclease H"/>
    <property type="match status" value="1"/>
</dbReference>
<keyword evidence="13" id="KW-1185">Reference proteome</keyword>
<organism evidence="12 13">
    <name type="scientific">Aduncisulcus paluster</name>
    <dbReference type="NCBI Taxonomy" id="2918883"/>
    <lineage>
        <taxon>Eukaryota</taxon>
        <taxon>Metamonada</taxon>
        <taxon>Carpediemonas-like organisms</taxon>
        <taxon>Aduncisulcus</taxon>
    </lineage>
</organism>
<dbReference type="EMBL" id="BQXS01009998">
    <property type="protein sequence ID" value="GKT32505.1"/>
    <property type="molecule type" value="Genomic_DNA"/>
</dbReference>
<evidence type="ECO:0000259" key="11">
    <source>
        <dbReference type="PROSITE" id="PS50994"/>
    </source>
</evidence>
<dbReference type="InterPro" id="IPR043128">
    <property type="entry name" value="Rev_trsase/Diguanyl_cyclase"/>
</dbReference>
<evidence type="ECO:0000256" key="9">
    <source>
        <dbReference type="SAM" id="MobiDB-lite"/>
    </source>
</evidence>
<dbReference type="InterPro" id="IPR021109">
    <property type="entry name" value="Peptidase_aspartic_dom_sf"/>
</dbReference>
<dbReference type="InterPro" id="IPR001584">
    <property type="entry name" value="Integrase_cat-core"/>
</dbReference>
<dbReference type="InterPro" id="IPR041373">
    <property type="entry name" value="RT_RNaseH"/>
</dbReference>
<dbReference type="InterPro" id="IPR041588">
    <property type="entry name" value="Integrase_H2C2"/>
</dbReference>
<evidence type="ECO:0000256" key="8">
    <source>
        <dbReference type="SAM" id="Coils"/>
    </source>
</evidence>
<dbReference type="Pfam" id="PF00665">
    <property type="entry name" value="rve"/>
    <property type="match status" value="1"/>
</dbReference>
<feature type="domain" description="Reverse transcriptase" evidence="10">
    <location>
        <begin position="567"/>
        <end position="744"/>
    </location>
</feature>
<feature type="compositionally biased region" description="Basic and acidic residues" evidence="9">
    <location>
        <begin position="256"/>
        <end position="274"/>
    </location>
</feature>
<dbReference type="PANTHER" id="PTHR37984">
    <property type="entry name" value="PROTEIN CBG26694"/>
    <property type="match status" value="1"/>
</dbReference>
<dbReference type="Pfam" id="PF17921">
    <property type="entry name" value="Integrase_H2C2"/>
    <property type="match status" value="1"/>
</dbReference>
<dbReference type="InterPro" id="IPR012337">
    <property type="entry name" value="RNaseH-like_sf"/>
</dbReference>
<dbReference type="Pfam" id="PF13650">
    <property type="entry name" value="Asp_protease_2"/>
    <property type="match status" value="1"/>
</dbReference>
<dbReference type="Proteomes" id="UP001057375">
    <property type="component" value="Unassembled WGS sequence"/>
</dbReference>
<evidence type="ECO:0000256" key="4">
    <source>
        <dbReference type="ARBA" id="ARBA00022722"/>
    </source>
</evidence>
<dbReference type="Gene3D" id="3.10.10.10">
    <property type="entry name" value="HIV Type 1 Reverse Transcriptase, subunit A, domain 1"/>
    <property type="match status" value="1"/>
</dbReference>
<proteinExistence type="predicted"/>
<dbReference type="InterPro" id="IPR043502">
    <property type="entry name" value="DNA/RNA_pol_sf"/>
</dbReference>
<keyword evidence="7" id="KW-0695">RNA-directed DNA polymerase</keyword>